<proteinExistence type="predicted"/>
<keyword evidence="2" id="KW-1185">Reference proteome</keyword>
<dbReference type="STRING" id="446471.Xcel_0580"/>
<evidence type="ECO:0000313" key="2">
    <source>
        <dbReference type="Proteomes" id="UP000002255"/>
    </source>
</evidence>
<dbReference type="KEGG" id="xce:Xcel_0580"/>
<dbReference type="HOGENOM" id="CLU_1730720_0_0_11"/>
<dbReference type="EMBL" id="CP001821">
    <property type="protein sequence ID" value="ACZ29619.1"/>
    <property type="molecule type" value="Genomic_DNA"/>
</dbReference>
<reference evidence="1 2" key="2">
    <citation type="journal article" date="2010" name="Stand. Genomic Sci.">
        <title>Complete genome sequence of Xylanimonas cellulosilytica type strain (XIL07).</title>
        <authorList>
            <person name="Foster B."/>
            <person name="Pukall R."/>
            <person name="Abt B."/>
            <person name="Nolan M."/>
            <person name="Glavina Del Rio T."/>
            <person name="Chen F."/>
            <person name="Lucas S."/>
            <person name="Tice H."/>
            <person name="Pitluck S."/>
            <person name="Cheng J.-F."/>
            <person name="Chertkov O."/>
            <person name="Brettin T."/>
            <person name="Han C."/>
            <person name="Detter J.C."/>
            <person name="Bruce D."/>
            <person name="Goodwin L."/>
            <person name="Ivanova N."/>
            <person name="Mavromatis K."/>
            <person name="Pati A."/>
            <person name="Mikhailova N."/>
            <person name="Chen A."/>
            <person name="Palaniappan K."/>
            <person name="Land M."/>
            <person name="Hauser L."/>
            <person name="Chang Y.-J."/>
            <person name="Jeffries C.D."/>
            <person name="Chain P."/>
            <person name="Rohde M."/>
            <person name="Goeker M."/>
            <person name="Bristow J."/>
            <person name="Eisen J.A."/>
            <person name="Markowitz V."/>
            <person name="Hugenholtz P."/>
            <person name="Kyrpides N.C."/>
            <person name="Klenk H.-P."/>
            <person name="Lapidus A."/>
        </authorList>
    </citation>
    <scope>NUCLEOTIDE SEQUENCE [LARGE SCALE GENOMIC DNA]</scope>
    <source>
        <strain evidence="2">DSM 15894 / CECT 5975 / LMG 20990 / XIL07</strain>
    </source>
</reference>
<accession>D1BWN7</accession>
<gene>
    <name evidence="1" type="ordered locus">Xcel_0580</name>
</gene>
<reference evidence="2" key="1">
    <citation type="submission" date="2009-11" db="EMBL/GenBank/DDBJ databases">
        <title>The complete chromosome of Xylanimonas cellulosilytica DSM 15894.</title>
        <authorList>
            <consortium name="US DOE Joint Genome Institute (JGI-PGF)"/>
            <person name="Lucas S."/>
            <person name="Copeland A."/>
            <person name="Lapidus A."/>
            <person name="Glavina del Rio T."/>
            <person name="Dalin E."/>
            <person name="Tice H."/>
            <person name="Bruce D."/>
            <person name="Goodwin L."/>
            <person name="Pitluck S."/>
            <person name="Kyrpides N."/>
            <person name="Mavromatis K."/>
            <person name="Ivanova N."/>
            <person name="Mikhailova N."/>
            <person name="Foster B."/>
            <person name="Clum A."/>
            <person name="Brettin T."/>
            <person name="Detter J.C."/>
            <person name="Han C."/>
            <person name="Larimer F."/>
            <person name="Land M."/>
            <person name="Hauser L."/>
            <person name="Markowitz V."/>
            <person name="Cheng J.F."/>
            <person name="Hugenholtz P."/>
            <person name="Woyke T."/>
            <person name="Wu D."/>
            <person name="Gehrich-Schroeter G."/>
            <person name="Schneider S."/>
            <person name="Pukall S.R."/>
            <person name="Klenk H.P."/>
            <person name="Eisen J.A."/>
        </authorList>
    </citation>
    <scope>NUCLEOTIDE SEQUENCE [LARGE SCALE GENOMIC DNA]</scope>
    <source>
        <strain evidence="2">DSM 15894 / CECT 5975 / LMG 20990 / XIL07</strain>
    </source>
</reference>
<dbReference type="Proteomes" id="UP000002255">
    <property type="component" value="Chromosome"/>
</dbReference>
<dbReference type="AlphaFoldDB" id="D1BWN7"/>
<evidence type="ECO:0000313" key="1">
    <source>
        <dbReference type="EMBL" id="ACZ29619.1"/>
    </source>
</evidence>
<sequence length="151" mass="16725">MTTSIPQPQSDTEIALRGTQQQRADHLRKHGPAAVRADLEHLKRTLQHQRTIKAGWVADGVWTTTQYNAWVGRQATVELHVDNWLHDLAAVYDPATAVLADAIHRYLEDADASDDILEDALDESTIPLGDRPAITVRDAIAQGLLPHTQGR</sequence>
<organism evidence="1 2">
    <name type="scientific">Xylanimonas cellulosilytica (strain DSM 15894 / JCM 12276 / CECT 5975 / KCTC 9989 / LMG 20990 / NBRC 107835 / XIL07)</name>
    <dbReference type="NCBI Taxonomy" id="446471"/>
    <lineage>
        <taxon>Bacteria</taxon>
        <taxon>Bacillati</taxon>
        <taxon>Actinomycetota</taxon>
        <taxon>Actinomycetes</taxon>
        <taxon>Micrococcales</taxon>
        <taxon>Promicromonosporaceae</taxon>
        <taxon>Xylanimonas</taxon>
    </lineage>
</organism>
<dbReference type="OrthoDB" id="9860673at2"/>
<name>D1BWN7_XYLCX</name>
<dbReference type="RefSeq" id="WP_012877363.1">
    <property type="nucleotide sequence ID" value="NC_013530.1"/>
</dbReference>
<protein>
    <submittedName>
        <fullName evidence="1">Uncharacterized protein</fullName>
    </submittedName>
</protein>